<dbReference type="InterPro" id="IPR001647">
    <property type="entry name" value="HTH_TetR"/>
</dbReference>
<evidence type="ECO:0000259" key="4">
    <source>
        <dbReference type="PROSITE" id="PS50977"/>
    </source>
</evidence>
<organism evidence="5 6">
    <name type="scientific">Peribacillus cavernae</name>
    <dbReference type="NCBI Taxonomy" id="1674310"/>
    <lineage>
        <taxon>Bacteria</taxon>
        <taxon>Bacillati</taxon>
        <taxon>Bacillota</taxon>
        <taxon>Bacilli</taxon>
        <taxon>Bacillales</taxon>
        <taxon>Bacillaceae</taxon>
        <taxon>Peribacillus</taxon>
    </lineage>
</organism>
<protein>
    <submittedName>
        <fullName evidence="5">TetR/AcrR family transcriptional regulator</fullName>
    </submittedName>
</protein>
<accession>A0A433HHK5</accession>
<dbReference type="InterPro" id="IPR009057">
    <property type="entry name" value="Homeodomain-like_sf"/>
</dbReference>
<dbReference type="EMBL" id="RYZZ01000020">
    <property type="protein sequence ID" value="RUQ27828.1"/>
    <property type="molecule type" value="Genomic_DNA"/>
</dbReference>
<evidence type="ECO:0000256" key="3">
    <source>
        <dbReference type="PROSITE-ProRule" id="PRU00335"/>
    </source>
</evidence>
<dbReference type="InterPro" id="IPR050624">
    <property type="entry name" value="HTH-type_Tx_Regulator"/>
</dbReference>
<dbReference type="Gene3D" id="1.10.10.60">
    <property type="entry name" value="Homeodomain-like"/>
    <property type="match status" value="1"/>
</dbReference>
<dbReference type="AlphaFoldDB" id="A0A433HHK5"/>
<dbReference type="Pfam" id="PF00440">
    <property type="entry name" value="TetR_N"/>
    <property type="match status" value="1"/>
</dbReference>
<dbReference type="PRINTS" id="PR00455">
    <property type="entry name" value="HTHTETR"/>
</dbReference>
<gene>
    <name evidence="5" type="ORF">ELQ35_14965</name>
</gene>
<dbReference type="PANTHER" id="PTHR43479">
    <property type="entry name" value="ACREF/ENVCD OPERON REPRESSOR-RELATED"/>
    <property type="match status" value="1"/>
</dbReference>
<dbReference type="SUPFAM" id="SSF46689">
    <property type="entry name" value="Homeodomain-like"/>
    <property type="match status" value="1"/>
</dbReference>
<dbReference type="InterPro" id="IPR036271">
    <property type="entry name" value="Tet_transcr_reg_TetR-rel_C_sf"/>
</dbReference>
<name>A0A433HHK5_9BACI</name>
<comment type="caution">
    <text evidence="5">The sequence shown here is derived from an EMBL/GenBank/DDBJ whole genome shotgun (WGS) entry which is preliminary data.</text>
</comment>
<feature type="domain" description="HTH tetR-type" evidence="4">
    <location>
        <begin position="19"/>
        <end position="79"/>
    </location>
</feature>
<evidence type="ECO:0000256" key="1">
    <source>
        <dbReference type="ARBA" id="ARBA00022491"/>
    </source>
</evidence>
<evidence type="ECO:0000313" key="6">
    <source>
        <dbReference type="Proteomes" id="UP000267430"/>
    </source>
</evidence>
<keyword evidence="6" id="KW-1185">Reference proteome</keyword>
<dbReference type="PROSITE" id="PS50977">
    <property type="entry name" value="HTH_TETR_2"/>
    <property type="match status" value="1"/>
</dbReference>
<dbReference type="RefSeq" id="WP_126865630.1">
    <property type="nucleotide sequence ID" value="NZ_JAUSTX010000008.1"/>
</dbReference>
<dbReference type="SUPFAM" id="SSF48498">
    <property type="entry name" value="Tetracyclin repressor-like, C-terminal domain"/>
    <property type="match status" value="1"/>
</dbReference>
<evidence type="ECO:0000313" key="5">
    <source>
        <dbReference type="EMBL" id="RUQ27828.1"/>
    </source>
</evidence>
<keyword evidence="1" id="KW-0678">Repressor</keyword>
<dbReference type="PANTHER" id="PTHR43479:SF11">
    <property type="entry name" value="ACREF_ENVCD OPERON REPRESSOR-RELATED"/>
    <property type="match status" value="1"/>
</dbReference>
<evidence type="ECO:0000256" key="2">
    <source>
        <dbReference type="ARBA" id="ARBA00023125"/>
    </source>
</evidence>
<sequence length="225" mass="26226">MSNQDFMMDTFFEDEEGLTEKQKKIILAAIESFSEKGYAATSTSEIAKKAGVAEGTIFRHYKTKKDLLLSMITPMMGKFIAPFVIKDINKVLDHRFEHYEDFLRAMIENRIEFLKKNLPLFKIIIQEIPFHPELKAQFKEHIGNKVFERVSEMFKHYQDKGQIIELPSKSIIRLAASTIFGFLISRYIIFPEADWDDEAEMERTIQFIMHGLTPKDEFIPGSETE</sequence>
<dbReference type="Proteomes" id="UP000267430">
    <property type="component" value="Unassembled WGS sequence"/>
</dbReference>
<feature type="DNA-binding region" description="H-T-H motif" evidence="3">
    <location>
        <begin position="42"/>
        <end position="61"/>
    </location>
</feature>
<reference evidence="5 6" key="1">
    <citation type="submission" date="2018-12" db="EMBL/GenBank/DDBJ databases">
        <title>Bacillus chawlae sp. nov., Bacillus glennii sp. nov., and Bacillus saganii sp. nov. Isolated from the Vehicle Assembly Building at Kennedy Space Center where the Viking Spacecraft were Assembled.</title>
        <authorList>
            <person name="Seuylemezian A."/>
            <person name="Vaishampayan P."/>
        </authorList>
    </citation>
    <scope>NUCLEOTIDE SEQUENCE [LARGE SCALE GENOMIC DNA]</scope>
    <source>
        <strain evidence="5 6">L5</strain>
    </source>
</reference>
<proteinExistence type="predicted"/>
<dbReference type="GO" id="GO:0003677">
    <property type="term" value="F:DNA binding"/>
    <property type="evidence" value="ECO:0007669"/>
    <property type="project" value="UniProtKB-UniRule"/>
</dbReference>
<keyword evidence="2 3" id="KW-0238">DNA-binding</keyword>
<dbReference type="Gene3D" id="1.10.357.10">
    <property type="entry name" value="Tetracycline Repressor, domain 2"/>
    <property type="match status" value="1"/>
</dbReference>
<dbReference type="OrthoDB" id="9780824at2"/>